<protein>
    <submittedName>
        <fullName evidence="1">Uncharacterized protein</fullName>
    </submittedName>
</protein>
<comment type="caution">
    <text evidence="1">The sequence shown here is derived from an EMBL/GenBank/DDBJ whole genome shotgun (WGS) entry which is preliminary data.</text>
</comment>
<name>A0ACC1P6W8_9PEZI</name>
<organism evidence="1 2">
    <name type="scientific">Xylaria curta</name>
    <dbReference type="NCBI Taxonomy" id="42375"/>
    <lineage>
        <taxon>Eukaryota</taxon>
        <taxon>Fungi</taxon>
        <taxon>Dikarya</taxon>
        <taxon>Ascomycota</taxon>
        <taxon>Pezizomycotina</taxon>
        <taxon>Sordariomycetes</taxon>
        <taxon>Xylariomycetidae</taxon>
        <taxon>Xylariales</taxon>
        <taxon>Xylariaceae</taxon>
        <taxon>Xylaria</taxon>
    </lineage>
</organism>
<evidence type="ECO:0000313" key="2">
    <source>
        <dbReference type="Proteomes" id="UP001143856"/>
    </source>
</evidence>
<dbReference type="Proteomes" id="UP001143856">
    <property type="component" value="Unassembled WGS sequence"/>
</dbReference>
<dbReference type="EMBL" id="JAPDGR010000846">
    <property type="protein sequence ID" value="KAJ2987090.1"/>
    <property type="molecule type" value="Genomic_DNA"/>
</dbReference>
<accession>A0ACC1P6W8</accession>
<reference evidence="1" key="1">
    <citation type="submission" date="2022-10" db="EMBL/GenBank/DDBJ databases">
        <title>Genome Sequence of Xylaria curta.</title>
        <authorList>
            <person name="Buettner E."/>
        </authorList>
    </citation>
    <scope>NUCLEOTIDE SEQUENCE</scope>
    <source>
        <strain evidence="1">Babe10</strain>
    </source>
</reference>
<sequence>MMRTLGSIAFILPLLPLGLSIPHERQVAHEFNLTGLTGTFPTSGVYGTGPIDSSLSITVTYPDASSTNDASLTTTCSYGWPASIGPGPTNWTTCQDSSVQWRLPASNWKSFGNYLVELYQTLTPDGAGLYANHTLTFNPGDRSDPNAYLSCLQMGKFTPTFCRLDGPLSVVRGPVVMSASEETARPN</sequence>
<gene>
    <name evidence="1" type="ORF">NUW58_g4694</name>
</gene>
<keyword evidence="2" id="KW-1185">Reference proteome</keyword>
<proteinExistence type="predicted"/>
<evidence type="ECO:0000313" key="1">
    <source>
        <dbReference type="EMBL" id="KAJ2987090.1"/>
    </source>
</evidence>